<gene>
    <name evidence="1" type="ORF">RSPPHO_01542</name>
</gene>
<evidence type="ECO:0008006" key="3">
    <source>
        <dbReference type="Google" id="ProtNLM"/>
    </source>
</evidence>
<dbReference type="PATRIC" id="fig|1150469.3.peg.1738"/>
<organism evidence="1 2">
    <name type="scientific">Pararhodospirillum photometricum DSM 122</name>
    <dbReference type="NCBI Taxonomy" id="1150469"/>
    <lineage>
        <taxon>Bacteria</taxon>
        <taxon>Pseudomonadati</taxon>
        <taxon>Pseudomonadota</taxon>
        <taxon>Alphaproteobacteria</taxon>
        <taxon>Rhodospirillales</taxon>
        <taxon>Rhodospirillaceae</taxon>
        <taxon>Pararhodospirillum</taxon>
    </lineage>
</organism>
<evidence type="ECO:0000313" key="2">
    <source>
        <dbReference type="Proteomes" id="UP000033220"/>
    </source>
</evidence>
<dbReference type="PROSITE" id="PS51257">
    <property type="entry name" value="PROKAR_LIPOPROTEIN"/>
    <property type="match status" value="1"/>
</dbReference>
<dbReference type="HOGENOM" id="CLU_086571_0_0_5"/>
<dbReference type="STRING" id="1150469.RSPPHO_01542"/>
<dbReference type="Proteomes" id="UP000033220">
    <property type="component" value="Chromosome DSM 122"/>
</dbReference>
<evidence type="ECO:0000313" key="1">
    <source>
        <dbReference type="EMBL" id="CCG08168.1"/>
    </source>
</evidence>
<sequence>MRRSGRSWALALVAVALGLGGCAAGGDIGNPLVRKATWFSYLNGDDLRAACRPGAPETLRLVFNGVYSEHVRIYEARNGAEGRWLAIRIIPGEADLSAVPVEGLGSLLDPWRGAATTVALAPEAWEALTKALARDGLDQPPPAGLELDSADHYWGVSGCLAGRVVFNAWARGEARYAALTFPTVLLEAYPPAGPWPVYSRAERRSFEEERRRQFQFRLRVGPTGIRDLPALGNPG</sequence>
<dbReference type="EMBL" id="HE663493">
    <property type="protein sequence ID" value="CCG08168.1"/>
    <property type="molecule type" value="Genomic_DNA"/>
</dbReference>
<dbReference type="RefSeq" id="WP_014414807.1">
    <property type="nucleotide sequence ID" value="NC_017059.1"/>
</dbReference>
<dbReference type="AlphaFoldDB" id="H6SJK3"/>
<dbReference type="eggNOG" id="ENOG5032V5J">
    <property type="taxonomic scope" value="Bacteria"/>
</dbReference>
<accession>H6SJK3</accession>
<name>H6SJK3_PARPM</name>
<dbReference type="OrthoDB" id="7341703at2"/>
<reference evidence="1 2" key="1">
    <citation type="submission" date="2012-02" db="EMBL/GenBank/DDBJ databases">
        <title>Shotgun genome sequence of Phaeospirillum photometricum DSM 122.</title>
        <authorList>
            <person name="Duquesne K."/>
            <person name="Sturgis J."/>
        </authorList>
    </citation>
    <scope>NUCLEOTIDE SEQUENCE [LARGE SCALE GENOMIC DNA]</scope>
    <source>
        <strain evidence="2">DSM122</strain>
    </source>
</reference>
<keyword evidence="2" id="KW-1185">Reference proteome</keyword>
<protein>
    <recommendedName>
        <fullName evidence="3">Lipoprotein</fullName>
    </recommendedName>
</protein>
<dbReference type="KEGG" id="rpm:RSPPHO_01542"/>
<proteinExistence type="predicted"/>